<evidence type="ECO:0000256" key="6">
    <source>
        <dbReference type="ARBA" id="ARBA00023002"/>
    </source>
</evidence>
<evidence type="ECO:0000256" key="8">
    <source>
        <dbReference type="ARBA" id="ARBA00023033"/>
    </source>
</evidence>
<dbReference type="STRING" id="4072.A0A2G2YKJ2"/>
<evidence type="ECO:0000256" key="5">
    <source>
        <dbReference type="ARBA" id="ARBA00022723"/>
    </source>
</evidence>
<dbReference type="PANTHER" id="PTHR47943">
    <property type="entry name" value="CYTOCHROME P450 93A3-LIKE"/>
    <property type="match status" value="1"/>
</dbReference>
<dbReference type="GO" id="GO:0016020">
    <property type="term" value="C:membrane"/>
    <property type="evidence" value="ECO:0007669"/>
    <property type="project" value="UniProtKB-SubCell"/>
</dbReference>
<sequence>MAPILPEISIALWSIHVDSAGASTSYVVSNGAIAKEVFKTNDINFAARPEFGSTEHQIYRDTLFSTLDYSKLWIFLKKICMTEILSAQQISKFSDVRKEEMMKLMEFFVKCSEQGYSCDVGIQLMAMTNNLICRLIMSIRTSTTINESAEIRDIAKGITLLSG</sequence>
<keyword evidence="8" id="KW-0503">Monooxygenase</keyword>
<comment type="subcellular location">
    <subcellularLocation>
        <location evidence="2">Membrane</location>
    </subcellularLocation>
</comment>
<evidence type="ECO:0000256" key="9">
    <source>
        <dbReference type="ARBA" id="ARBA00023136"/>
    </source>
</evidence>
<comment type="cofactor">
    <cofactor evidence="1">
        <name>heme</name>
        <dbReference type="ChEBI" id="CHEBI:30413"/>
    </cofactor>
</comment>
<dbReference type="Pfam" id="PF00067">
    <property type="entry name" value="p450"/>
    <property type="match status" value="1"/>
</dbReference>
<accession>A0A2G2YKJ2</accession>
<evidence type="ECO:0000256" key="7">
    <source>
        <dbReference type="ARBA" id="ARBA00023004"/>
    </source>
</evidence>
<evidence type="ECO:0000313" key="11">
    <source>
        <dbReference type="Proteomes" id="UP000222542"/>
    </source>
</evidence>
<keyword evidence="9" id="KW-0472">Membrane</keyword>
<dbReference type="GO" id="GO:0016705">
    <property type="term" value="F:oxidoreductase activity, acting on paired donors, with incorporation or reduction of molecular oxygen"/>
    <property type="evidence" value="ECO:0007669"/>
    <property type="project" value="InterPro"/>
</dbReference>
<organism evidence="10 11">
    <name type="scientific">Capsicum annuum</name>
    <name type="common">Capsicum pepper</name>
    <dbReference type="NCBI Taxonomy" id="4072"/>
    <lineage>
        <taxon>Eukaryota</taxon>
        <taxon>Viridiplantae</taxon>
        <taxon>Streptophyta</taxon>
        <taxon>Embryophyta</taxon>
        <taxon>Tracheophyta</taxon>
        <taxon>Spermatophyta</taxon>
        <taxon>Magnoliopsida</taxon>
        <taxon>eudicotyledons</taxon>
        <taxon>Gunneridae</taxon>
        <taxon>Pentapetalae</taxon>
        <taxon>asterids</taxon>
        <taxon>lamiids</taxon>
        <taxon>Solanales</taxon>
        <taxon>Solanaceae</taxon>
        <taxon>Solanoideae</taxon>
        <taxon>Capsiceae</taxon>
        <taxon>Capsicum</taxon>
    </lineage>
</organism>
<dbReference type="Gramene" id="PHT70272">
    <property type="protein sequence ID" value="PHT70272"/>
    <property type="gene ID" value="T459_25376"/>
</dbReference>
<keyword evidence="11" id="KW-1185">Reference proteome</keyword>
<dbReference type="SUPFAM" id="SSF48264">
    <property type="entry name" value="Cytochrome P450"/>
    <property type="match status" value="1"/>
</dbReference>
<keyword evidence="6" id="KW-0560">Oxidoreductase</keyword>
<dbReference type="Proteomes" id="UP000222542">
    <property type="component" value="Unassembled WGS sequence"/>
</dbReference>
<dbReference type="EMBL" id="AYRZ02000010">
    <property type="protein sequence ID" value="PHT70272.1"/>
    <property type="molecule type" value="Genomic_DNA"/>
</dbReference>
<dbReference type="InterPro" id="IPR001128">
    <property type="entry name" value="Cyt_P450"/>
</dbReference>
<evidence type="ECO:0000256" key="3">
    <source>
        <dbReference type="ARBA" id="ARBA00010617"/>
    </source>
</evidence>
<evidence type="ECO:0000256" key="4">
    <source>
        <dbReference type="ARBA" id="ARBA00022617"/>
    </source>
</evidence>
<comment type="similarity">
    <text evidence="3">Belongs to the cytochrome P450 family.</text>
</comment>
<reference evidence="10 11" key="2">
    <citation type="journal article" date="2017" name="Genome Biol.">
        <title>New reference genome sequences of hot pepper reveal the massive evolution of plant disease-resistance genes by retroduplication.</title>
        <authorList>
            <person name="Kim S."/>
            <person name="Park J."/>
            <person name="Yeom S.I."/>
            <person name="Kim Y.M."/>
            <person name="Seo E."/>
            <person name="Kim K.T."/>
            <person name="Kim M.S."/>
            <person name="Lee J.M."/>
            <person name="Cheong K."/>
            <person name="Shin H.S."/>
            <person name="Kim S.B."/>
            <person name="Han K."/>
            <person name="Lee J."/>
            <person name="Park M."/>
            <person name="Lee H.A."/>
            <person name="Lee H.Y."/>
            <person name="Lee Y."/>
            <person name="Oh S."/>
            <person name="Lee J.H."/>
            <person name="Choi E."/>
            <person name="Choi E."/>
            <person name="Lee S.E."/>
            <person name="Jeon J."/>
            <person name="Kim H."/>
            <person name="Choi G."/>
            <person name="Song H."/>
            <person name="Lee J."/>
            <person name="Lee S.C."/>
            <person name="Kwon J.K."/>
            <person name="Lee H.Y."/>
            <person name="Koo N."/>
            <person name="Hong Y."/>
            <person name="Kim R.W."/>
            <person name="Kang W.H."/>
            <person name="Huh J.H."/>
            <person name="Kang B.C."/>
            <person name="Yang T.J."/>
            <person name="Lee Y.H."/>
            <person name="Bennetzen J.L."/>
            <person name="Choi D."/>
        </authorList>
    </citation>
    <scope>NUCLEOTIDE SEQUENCE [LARGE SCALE GENOMIC DNA]</scope>
    <source>
        <strain evidence="11">cv. CM334</strain>
    </source>
</reference>
<dbReference type="GO" id="GO:0020037">
    <property type="term" value="F:heme binding"/>
    <property type="evidence" value="ECO:0007669"/>
    <property type="project" value="InterPro"/>
</dbReference>
<keyword evidence="5" id="KW-0479">Metal-binding</keyword>
<dbReference type="PANTHER" id="PTHR47943:SF8">
    <property type="entry name" value="CYTOCHROME P450"/>
    <property type="match status" value="1"/>
</dbReference>
<gene>
    <name evidence="10" type="ORF">T459_25376</name>
</gene>
<reference evidence="10 11" key="1">
    <citation type="journal article" date="2014" name="Nat. Genet.">
        <title>Genome sequence of the hot pepper provides insights into the evolution of pungency in Capsicum species.</title>
        <authorList>
            <person name="Kim S."/>
            <person name="Park M."/>
            <person name="Yeom S.I."/>
            <person name="Kim Y.M."/>
            <person name="Lee J.M."/>
            <person name="Lee H.A."/>
            <person name="Seo E."/>
            <person name="Choi J."/>
            <person name="Cheong K."/>
            <person name="Kim K.T."/>
            <person name="Jung K."/>
            <person name="Lee G.W."/>
            <person name="Oh S.K."/>
            <person name="Bae C."/>
            <person name="Kim S.B."/>
            <person name="Lee H.Y."/>
            <person name="Kim S.Y."/>
            <person name="Kim M.S."/>
            <person name="Kang B.C."/>
            <person name="Jo Y.D."/>
            <person name="Yang H.B."/>
            <person name="Jeong H.J."/>
            <person name="Kang W.H."/>
            <person name="Kwon J.K."/>
            <person name="Shin C."/>
            <person name="Lim J.Y."/>
            <person name="Park J.H."/>
            <person name="Huh J.H."/>
            <person name="Kim J.S."/>
            <person name="Kim B.D."/>
            <person name="Cohen O."/>
            <person name="Paran I."/>
            <person name="Suh M.C."/>
            <person name="Lee S.B."/>
            <person name="Kim Y.K."/>
            <person name="Shin Y."/>
            <person name="Noh S.J."/>
            <person name="Park J."/>
            <person name="Seo Y.S."/>
            <person name="Kwon S.Y."/>
            <person name="Kim H.A."/>
            <person name="Park J.M."/>
            <person name="Kim H.J."/>
            <person name="Choi S.B."/>
            <person name="Bosland P.W."/>
            <person name="Reeves G."/>
            <person name="Jo S.H."/>
            <person name="Lee B.W."/>
            <person name="Cho H.T."/>
            <person name="Choi H.S."/>
            <person name="Lee M.S."/>
            <person name="Yu Y."/>
            <person name="Do Choi Y."/>
            <person name="Park B.S."/>
            <person name="van Deynze A."/>
            <person name="Ashrafi H."/>
            <person name="Hill T."/>
            <person name="Kim W.T."/>
            <person name="Pai H.S."/>
            <person name="Ahn H.K."/>
            <person name="Yeam I."/>
            <person name="Giovannoni J.J."/>
            <person name="Rose J.K."/>
            <person name="Sorensen I."/>
            <person name="Lee S.J."/>
            <person name="Kim R.W."/>
            <person name="Choi I.Y."/>
            <person name="Choi B.S."/>
            <person name="Lim J.S."/>
            <person name="Lee Y.H."/>
            <person name="Choi D."/>
        </authorList>
    </citation>
    <scope>NUCLEOTIDE SEQUENCE [LARGE SCALE GENOMIC DNA]</scope>
    <source>
        <strain evidence="11">cv. CM334</strain>
    </source>
</reference>
<dbReference type="AlphaFoldDB" id="A0A2G2YKJ2"/>
<evidence type="ECO:0000256" key="2">
    <source>
        <dbReference type="ARBA" id="ARBA00004370"/>
    </source>
</evidence>
<name>A0A2G2YKJ2_CAPAN</name>
<keyword evidence="7" id="KW-0408">Iron</keyword>
<evidence type="ECO:0000256" key="1">
    <source>
        <dbReference type="ARBA" id="ARBA00001971"/>
    </source>
</evidence>
<proteinExistence type="inferred from homology"/>
<dbReference type="Gene3D" id="1.10.630.10">
    <property type="entry name" value="Cytochrome P450"/>
    <property type="match status" value="1"/>
</dbReference>
<evidence type="ECO:0000313" key="10">
    <source>
        <dbReference type="EMBL" id="PHT70272.1"/>
    </source>
</evidence>
<dbReference type="InterPro" id="IPR036396">
    <property type="entry name" value="Cyt_P450_sf"/>
</dbReference>
<dbReference type="GO" id="GO:0004497">
    <property type="term" value="F:monooxygenase activity"/>
    <property type="evidence" value="ECO:0007669"/>
    <property type="project" value="UniProtKB-KW"/>
</dbReference>
<dbReference type="GO" id="GO:0005506">
    <property type="term" value="F:iron ion binding"/>
    <property type="evidence" value="ECO:0007669"/>
    <property type="project" value="InterPro"/>
</dbReference>
<keyword evidence="4" id="KW-0349">Heme</keyword>
<protein>
    <submittedName>
        <fullName evidence="10">Uncharacterized protein</fullName>
    </submittedName>
</protein>
<comment type="caution">
    <text evidence="10">The sequence shown here is derived from an EMBL/GenBank/DDBJ whole genome shotgun (WGS) entry which is preliminary data.</text>
</comment>